<dbReference type="OrthoDB" id="5535068at2759"/>
<dbReference type="EMBL" id="KN834904">
    <property type="protein sequence ID" value="KIK50402.1"/>
    <property type="molecule type" value="Genomic_DNA"/>
</dbReference>
<proteinExistence type="predicted"/>
<evidence type="ECO:0000256" key="1">
    <source>
        <dbReference type="SAM" id="MobiDB-lite"/>
    </source>
</evidence>
<dbReference type="InterPro" id="IPR025165">
    <property type="entry name" value="DUF4100"/>
</dbReference>
<keyword evidence="4" id="KW-1185">Reference proteome</keyword>
<dbReference type="Proteomes" id="UP000053593">
    <property type="component" value="Unassembled WGS sequence"/>
</dbReference>
<organism evidence="3 4">
    <name type="scientific">Collybiopsis luxurians FD-317 M1</name>
    <dbReference type="NCBI Taxonomy" id="944289"/>
    <lineage>
        <taxon>Eukaryota</taxon>
        <taxon>Fungi</taxon>
        <taxon>Dikarya</taxon>
        <taxon>Basidiomycota</taxon>
        <taxon>Agaricomycotina</taxon>
        <taxon>Agaricomycetes</taxon>
        <taxon>Agaricomycetidae</taxon>
        <taxon>Agaricales</taxon>
        <taxon>Marasmiineae</taxon>
        <taxon>Omphalotaceae</taxon>
        <taxon>Collybiopsis</taxon>
        <taxon>Collybiopsis luxurians</taxon>
    </lineage>
</organism>
<reference evidence="3 4" key="1">
    <citation type="submission" date="2014-04" db="EMBL/GenBank/DDBJ databases">
        <title>Evolutionary Origins and Diversification of the Mycorrhizal Mutualists.</title>
        <authorList>
            <consortium name="DOE Joint Genome Institute"/>
            <consortium name="Mycorrhizal Genomics Consortium"/>
            <person name="Kohler A."/>
            <person name="Kuo A."/>
            <person name="Nagy L.G."/>
            <person name="Floudas D."/>
            <person name="Copeland A."/>
            <person name="Barry K.W."/>
            <person name="Cichocki N."/>
            <person name="Veneault-Fourrey C."/>
            <person name="LaButti K."/>
            <person name="Lindquist E.A."/>
            <person name="Lipzen A."/>
            <person name="Lundell T."/>
            <person name="Morin E."/>
            <person name="Murat C."/>
            <person name="Riley R."/>
            <person name="Ohm R."/>
            <person name="Sun H."/>
            <person name="Tunlid A."/>
            <person name="Henrissat B."/>
            <person name="Grigoriev I.V."/>
            <person name="Hibbett D.S."/>
            <person name="Martin F."/>
        </authorList>
    </citation>
    <scope>NUCLEOTIDE SEQUENCE [LARGE SCALE GENOMIC DNA]</scope>
    <source>
        <strain evidence="3 4">FD-317 M1</strain>
    </source>
</reference>
<dbReference type="Pfam" id="PF13352">
    <property type="entry name" value="DUF4100"/>
    <property type="match status" value="1"/>
</dbReference>
<feature type="domain" description="DUF4100" evidence="2">
    <location>
        <begin position="328"/>
        <end position="451"/>
    </location>
</feature>
<evidence type="ECO:0000313" key="3">
    <source>
        <dbReference type="EMBL" id="KIK50402.1"/>
    </source>
</evidence>
<dbReference type="HOGENOM" id="CLU_593195_0_0_1"/>
<gene>
    <name evidence="3" type="ORF">GYMLUDRAFT_65281</name>
</gene>
<sequence>MSLYPAENAMYNLWVPMPIPRTQNAPFFNGRYIEDFLNRIVQHATQAGETDLDKMVKYILDYSSDIVKDTIINMDEFNIDSPYALKWSAAKAALYSLYGTMDKPKEYTEEELKEFFIRHRNYRDFISIGASLKKRGTITEKQYDYYFVLGLPRAMKDWFLSAAPEDKRTRDDPPSVTESLQILKTRFDKKLLIYKDWNSDQLDQAKSLFDDRGNRITTPSYQPNVLDQAVGFNVPGAVPPMQVTVKTSDNHMDELTKKLEALTLAINTIQNQDGGASRRNSQGGGTRRCFMCGNPCGQDGVHQTGPRFCPETNKLITERLITFDAQRNRYVQPDGADLPHVPSGWTGGVASYLRHNKSTSAPASTLTANHDMPLHMRSTHSVGLMFDESEVLGRNGFAMDKVPIDEYISYPLTRSGLDTNKRMDPMTKVNCPDQIRDAQCPRQELQQPVVPSGGVPPMPMP</sequence>
<feature type="region of interest" description="Disordered" evidence="1">
    <location>
        <begin position="441"/>
        <end position="461"/>
    </location>
</feature>
<dbReference type="AlphaFoldDB" id="A0A0D0BYB3"/>
<protein>
    <submittedName>
        <fullName evidence="3">Unplaced genomic scaffold GYMLUscaffold_156, whole genome shotgun sequence</fullName>
    </submittedName>
</protein>
<evidence type="ECO:0000259" key="2">
    <source>
        <dbReference type="Pfam" id="PF13352"/>
    </source>
</evidence>
<accession>A0A0D0BYB3</accession>
<name>A0A0D0BYB3_9AGAR</name>
<evidence type="ECO:0000313" key="4">
    <source>
        <dbReference type="Proteomes" id="UP000053593"/>
    </source>
</evidence>